<comment type="caution">
    <text evidence="2">The sequence shown here is derived from an EMBL/GenBank/DDBJ whole genome shotgun (WGS) entry which is preliminary data.</text>
</comment>
<keyword evidence="2" id="KW-0560">Oxidoreductase</keyword>
<dbReference type="Pfam" id="PF03992">
    <property type="entry name" value="ABM"/>
    <property type="match status" value="1"/>
</dbReference>
<sequence length="239" mass="26416">MSVQLSTLPDPRRSGVGVVLVSTWRVGTAERQKEVVEAIADAWESREWPHEGLLSYSVYTGTDGDTLLHYSQWRDLAAYEQFFAASDNGRSARNADIDAAVPGIRRMGLNKYELYRSGSLDRQRDARVPGCIVIVDVEFEGPDAARQRDWIDTVFEALGSEEHPHPGGISGHFHTSLDGTRVLNYAEWESEQAHIEALVAPGEGVGSGSELWRRVQQYPGLTSGGSVRRYLPAVSFRAA</sequence>
<dbReference type="InterPro" id="IPR007138">
    <property type="entry name" value="ABM_dom"/>
</dbReference>
<dbReference type="SUPFAM" id="SSF54909">
    <property type="entry name" value="Dimeric alpha+beta barrel"/>
    <property type="match status" value="2"/>
</dbReference>
<keyword evidence="3" id="KW-1185">Reference proteome</keyword>
<feature type="domain" description="ABM" evidence="1">
    <location>
        <begin position="28"/>
        <end position="84"/>
    </location>
</feature>
<dbReference type="Gene3D" id="3.30.70.100">
    <property type="match status" value="2"/>
</dbReference>
<protein>
    <submittedName>
        <fullName evidence="2">Antibiotic biosynthesis monooxygenase</fullName>
    </submittedName>
</protein>
<proteinExistence type="predicted"/>
<evidence type="ECO:0000259" key="1">
    <source>
        <dbReference type="Pfam" id="PF03992"/>
    </source>
</evidence>
<reference evidence="3" key="1">
    <citation type="journal article" date="2019" name="Int. J. Syst. Evol. Microbiol.">
        <title>The Global Catalogue of Microorganisms (GCM) 10K type strain sequencing project: providing services to taxonomists for standard genome sequencing and annotation.</title>
        <authorList>
            <consortium name="The Broad Institute Genomics Platform"/>
            <consortium name="The Broad Institute Genome Sequencing Center for Infectious Disease"/>
            <person name="Wu L."/>
            <person name="Ma J."/>
        </authorList>
    </citation>
    <scope>NUCLEOTIDE SEQUENCE [LARGE SCALE GENOMIC DNA]</scope>
    <source>
        <strain evidence="3">SYNS20</strain>
    </source>
</reference>
<keyword evidence="2" id="KW-0503">Monooxygenase</keyword>
<name>A0ABW2JM23_9ACTN</name>
<gene>
    <name evidence="2" type="ORF">ACFQVC_20630</name>
</gene>
<evidence type="ECO:0000313" key="3">
    <source>
        <dbReference type="Proteomes" id="UP001596523"/>
    </source>
</evidence>
<organism evidence="2 3">
    <name type="scientific">Streptomyces monticola</name>
    <dbReference type="NCBI Taxonomy" id="2666263"/>
    <lineage>
        <taxon>Bacteria</taxon>
        <taxon>Bacillati</taxon>
        <taxon>Actinomycetota</taxon>
        <taxon>Actinomycetes</taxon>
        <taxon>Kitasatosporales</taxon>
        <taxon>Streptomycetaceae</taxon>
        <taxon>Streptomyces</taxon>
    </lineage>
</organism>
<dbReference type="RefSeq" id="WP_381832046.1">
    <property type="nucleotide sequence ID" value="NZ_JBHTCF010000008.1"/>
</dbReference>
<evidence type="ECO:0000313" key="2">
    <source>
        <dbReference type="EMBL" id="MFC7306621.1"/>
    </source>
</evidence>
<dbReference type="EMBL" id="JBHTCF010000008">
    <property type="protein sequence ID" value="MFC7306621.1"/>
    <property type="molecule type" value="Genomic_DNA"/>
</dbReference>
<dbReference type="GO" id="GO:0004497">
    <property type="term" value="F:monooxygenase activity"/>
    <property type="evidence" value="ECO:0007669"/>
    <property type="project" value="UniProtKB-KW"/>
</dbReference>
<dbReference type="Proteomes" id="UP001596523">
    <property type="component" value="Unassembled WGS sequence"/>
</dbReference>
<dbReference type="InterPro" id="IPR011008">
    <property type="entry name" value="Dimeric_a/b-barrel"/>
</dbReference>
<accession>A0ABW2JM23</accession>